<protein>
    <submittedName>
        <fullName evidence="1">Uncharacterized protein</fullName>
    </submittedName>
</protein>
<organism evidence="1 2">
    <name type="scientific">Brotocaccenecus cirricatena</name>
    <dbReference type="NCBI Taxonomy" id="3064195"/>
    <lineage>
        <taxon>Bacteria</taxon>
        <taxon>Bacillati</taxon>
        <taxon>Bacillota</taxon>
        <taxon>Clostridia</taxon>
        <taxon>Eubacteriales</taxon>
        <taxon>Oscillospiraceae</taxon>
        <taxon>Brotocaccenecus</taxon>
    </lineage>
</organism>
<dbReference type="EMBL" id="JAJEPW010000041">
    <property type="protein sequence ID" value="MCC2130249.1"/>
    <property type="molecule type" value="Genomic_DNA"/>
</dbReference>
<dbReference type="RefSeq" id="WP_302929465.1">
    <property type="nucleotide sequence ID" value="NZ_JAJEPW010000041.1"/>
</dbReference>
<comment type="caution">
    <text evidence="1">The sequence shown here is derived from an EMBL/GenBank/DDBJ whole genome shotgun (WGS) entry which is preliminary data.</text>
</comment>
<sequence length="78" mass="8924">MALSLENYFLLAELNGRTVRIAKLSKACRERLDRLRSNGYTPCSAEVRFVVSWKKEDTDEEIPVILSDIHLQKDTAAQ</sequence>
<proteinExistence type="predicted"/>
<accession>A0AAE3DGE3</accession>
<name>A0AAE3DGE3_9FIRM</name>
<dbReference type="AlphaFoldDB" id="A0AAE3DGE3"/>
<reference evidence="1" key="1">
    <citation type="submission" date="2021-10" db="EMBL/GenBank/DDBJ databases">
        <title>Anaerobic single-cell dispensing facilitates the cultivation of human gut bacteria.</title>
        <authorList>
            <person name="Afrizal A."/>
        </authorList>
    </citation>
    <scope>NUCLEOTIDE SEQUENCE</scope>
    <source>
        <strain evidence="1">CLA-AA-H272</strain>
    </source>
</reference>
<gene>
    <name evidence="1" type="ORF">LKD37_12135</name>
</gene>
<keyword evidence="2" id="KW-1185">Reference proteome</keyword>
<dbReference type="Proteomes" id="UP001199319">
    <property type="component" value="Unassembled WGS sequence"/>
</dbReference>
<evidence type="ECO:0000313" key="1">
    <source>
        <dbReference type="EMBL" id="MCC2130249.1"/>
    </source>
</evidence>
<evidence type="ECO:0000313" key="2">
    <source>
        <dbReference type="Proteomes" id="UP001199319"/>
    </source>
</evidence>